<dbReference type="EMBL" id="RCMI01000210">
    <property type="protein sequence ID" value="KAG2925472.1"/>
    <property type="molecule type" value="Genomic_DNA"/>
</dbReference>
<keyword evidence="1" id="KW-1133">Transmembrane helix</keyword>
<accession>A0A329RM17</accession>
<dbReference type="Proteomes" id="UP000735874">
    <property type="component" value="Unassembled WGS sequence"/>
</dbReference>
<evidence type="ECO:0000313" key="8">
    <source>
        <dbReference type="Proteomes" id="UP000251314"/>
    </source>
</evidence>
<comment type="caution">
    <text evidence="7">The sequence shown here is derived from an EMBL/GenBank/DDBJ whole genome shotgun (WGS) entry which is preliminary data.</text>
</comment>
<dbReference type="VEuPathDB" id="FungiDB:PC110_g18831"/>
<evidence type="ECO:0000313" key="4">
    <source>
        <dbReference type="EMBL" id="KAG2925472.1"/>
    </source>
</evidence>
<proteinExistence type="predicted"/>
<dbReference type="EMBL" id="RCML01000237">
    <property type="protein sequence ID" value="KAG2984278.1"/>
    <property type="molecule type" value="Genomic_DNA"/>
</dbReference>
<organism evidence="7 8">
    <name type="scientific">Phytophthora cactorum</name>
    <dbReference type="NCBI Taxonomy" id="29920"/>
    <lineage>
        <taxon>Eukaryota</taxon>
        <taxon>Sar</taxon>
        <taxon>Stramenopiles</taxon>
        <taxon>Oomycota</taxon>
        <taxon>Peronosporomycetes</taxon>
        <taxon>Peronosporales</taxon>
        <taxon>Peronosporaceae</taxon>
        <taxon>Phytophthora</taxon>
    </lineage>
</organism>
<feature type="transmembrane region" description="Helical" evidence="1">
    <location>
        <begin position="20"/>
        <end position="45"/>
    </location>
</feature>
<gene>
    <name evidence="7" type="ORF">PC110_g18831</name>
    <name evidence="2" type="ORF">PC113_g13466</name>
    <name evidence="4" type="ORF">PC115_g8230</name>
    <name evidence="3" type="ORF">PC117_g16625</name>
    <name evidence="5" type="ORF">PC118_g8957</name>
    <name evidence="6" type="ORF">PC129_g12188</name>
</gene>
<keyword evidence="1" id="KW-0812">Transmembrane</keyword>
<name>A0A329RM17_9STRA</name>
<dbReference type="Proteomes" id="UP000736787">
    <property type="component" value="Unassembled WGS sequence"/>
</dbReference>
<dbReference type="EMBL" id="MJFZ01000839">
    <property type="protein sequence ID" value="RAW24746.1"/>
    <property type="molecule type" value="Genomic_DNA"/>
</dbReference>
<evidence type="ECO:0000313" key="5">
    <source>
        <dbReference type="EMBL" id="KAG2984278.1"/>
    </source>
</evidence>
<dbReference type="Proteomes" id="UP000760860">
    <property type="component" value="Unassembled WGS sequence"/>
</dbReference>
<dbReference type="EMBL" id="RCMG01000437">
    <property type="protein sequence ID" value="KAG2854254.1"/>
    <property type="molecule type" value="Genomic_DNA"/>
</dbReference>
<evidence type="ECO:0000313" key="6">
    <source>
        <dbReference type="EMBL" id="KAG3216965.1"/>
    </source>
</evidence>
<keyword evidence="8" id="KW-1185">Reference proteome</keyword>
<protein>
    <submittedName>
        <fullName evidence="7">Uncharacterized protein</fullName>
    </submittedName>
</protein>
<reference evidence="7 8" key="1">
    <citation type="submission" date="2018-01" db="EMBL/GenBank/DDBJ databases">
        <title>Draft genome of the strawberry crown rot pathogen Phytophthora cactorum.</title>
        <authorList>
            <person name="Armitage A.D."/>
            <person name="Lysoe E."/>
            <person name="Nellist C.F."/>
            <person name="Harrison R.J."/>
            <person name="Brurberg M.B."/>
        </authorList>
    </citation>
    <scope>NUCLEOTIDE SEQUENCE [LARGE SCALE GENOMIC DNA]</scope>
    <source>
        <strain evidence="7 8">10300</strain>
    </source>
</reference>
<sequence length="64" mass="6813">MEYALSSAQWSWGLASSMVAGGVSLVTGHTWELAAVVVGILLWAVTEPLRSVVIQLFSAVGYFV</sequence>
<evidence type="ECO:0000313" key="7">
    <source>
        <dbReference type="EMBL" id="RAW24746.1"/>
    </source>
</evidence>
<reference evidence="2" key="2">
    <citation type="submission" date="2018-10" db="EMBL/GenBank/DDBJ databases">
        <title>Effector identification in a new, highly contiguous assembly of the strawberry crown rot pathogen Phytophthora cactorum.</title>
        <authorList>
            <person name="Armitage A.D."/>
            <person name="Nellist C.F."/>
            <person name="Bates H."/>
            <person name="Vickerstaff R.J."/>
            <person name="Harrison R.J."/>
        </authorList>
    </citation>
    <scope>NUCLEOTIDE SEQUENCE</scope>
    <source>
        <strain evidence="2">15-7</strain>
        <strain evidence="4">4032</strain>
        <strain evidence="3">4040</strain>
        <strain evidence="5">P415</strain>
        <strain evidence="6">P421</strain>
    </source>
</reference>
<dbReference type="EMBL" id="RCMV01000451">
    <property type="protein sequence ID" value="KAG3216965.1"/>
    <property type="molecule type" value="Genomic_DNA"/>
</dbReference>
<dbReference type="Proteomes" id="UP000251314">
    <property type="component" value="Unassembled WGS sequence"/>
</dbReference>
<evidence type="ECO:0000256" key="1">
    <source>
        <dbReference type="SAM" id="Phobius"/>
    </source>
</evidence>
<dbReference type="EMBL" id="RCMK01000596">
    <property type="protein sequence ID" value="KAG2920054.1"/>
    <property type="molecule type" value="Genomic_DNA"/>
</dbReference>
<dbReference type="Proteomes" id="UP000697107">
    <property type="component" value="Unassembled WGS sequence"/>
</dbReference>
<evidence type="ECO:0000313" key="2">
    <source>
        <dbReference type="EMBL" id="KAG2854254.1"/>
    </source>
</evidence>
<dbReference type="Proteomes" id="UP000774804">
    <property type="component" value="Unassembled WGS sequence"/>
</dbReference>
<dbReference type="OrthoDB" id="10295540at2759"/>
<keyword evidence="1" id="KW-0472">Membrane</keyword>
<dbReference type="AlphaFoldDB" id="A0A329RM17"/>
<evidence type="ECO:0000313" key="3">
    <source>
        <dbReference type="EMBL" id="KAG2920054.1"/>
    </source>
</evidence>